<proteinExistence type="predicted"/>
<comment type="caution">
    <text evidence="2">The sequence shown here is derived from an EMBL/GenBank/DDBJ whole genome shotgun (WGS) entry which is preliminary data.</text>
</comment>
<dbReference type="Gene3D" id="1.20.5.340">
    <property type="match status" value="1"/>
</dbReference>
<dbReference type="EMBL" id="JAHHUM010002202">
    <property type="protein sequence ID" value="KAK5605599.1"/>
    <property type="molecule type" value="Genomic_DNA"/>
</dbReference>
<evidence type="ECO:0000256" key="1">
    <source>
        <dbReference type="SAM" id="Coils"/>
    </source>
</evidence>
<sequence length="140" mass="15762">MDTTPKKCQANKIEQDTKALEAVASPTCLSRPDVTETAADKQQVILKELQLNKQELLEKIDKKATETQTELRSAIEKLNKRLYKVESHTSELENGVTANSGFITAVESDMFSMKKELTSLKAQCEDLKARSWRCNVRIMG</sequence>
<organism evidence="2 3">
    <name type="scientific">Crenichthys baileyi</name>
    <name type="common">White River springfish</name>
    <dbReference type="NCBI Taxonomy" id="28760"/>
    <lineage>
        <taxon>Eukaryota</taxon>
        <taxon>Metazoa</taxon>
        <taxon>Chordata</taxon>
        <taxon>Craniata</taxon>
        <taxon>Vertebrata</taxon>
        <taxon>Euteleostomi</taxon>
        <taxon>Actinopterygii</taxon>
        <taxon>Neopterygii</taxon>
        <taxon>Teleostei</taxon>
        <taxon>Neoteleostei</taxon>
        <taxon>Acanthomorphata</taxon>
        <taxon>Ovalentaria</taxon>
        <taxon>Atherinomorphae</taxon>
        <taxon>Cyprinodontiformes</taxon>
        <taxon>Goodeidae</taxon>
        <taxon>Crenichthys</taxon>
    </lineage>
</organism>
<dbReference type="Proteomes" id="UP001311232">
    <property type="component" value="Unassembled WGS sequence"/>
</dbReference>
<evidence type="ECO:0000313" key="3">
    <source>
        <dbReference type="Proteomes" id="UP001311232"/>
    </source>
</evidence>
<keyword evidence="3" id="KW-1185">Reference proteome</keyword>
<reference evidence="2 3" key="1">
    <citation type="submission" date="2021-06" db="EMBL/GenBank/DDBJ databases">
        <authorList>
            <person name="Palmer J.M."/>
        </authorList>
    </citation>
    <scope>NUCLEOTIDE SEQUENCE [LARGE SCALE GENOMIC DNA]</scope>
    <source>
        <strain evidence="2 3">MEX-2019</strain>
        <tissue evidence="2">Muscle</tissue>
    </source>
</reference>
<keyword evidence="1" id="KW-0175">Coiled coil</keyword>
<feature type="coiled-coil region" evidence="1">
    <location>
        <begin position="39"/>
        <end position="77"/>
    </location>
</feature>
<dbReference type="AlphaFoldDB" id="A0AAV9R9X2"/>
<evidence type="ECO:0000313" key="2">
    <source>
        <dbReference type="EMBL" id="KAK5605599.1"/>
    </source>
</evidence>
<name>A0AAV9R9X2_9TELE</name>
<accession>A0AAV9R9X2</accession>
<protein>
    <submittedName>
        <fullName evidence="2">Uncharacterized protein</fullName>
    </submittedName>
</protein>
<gene>
    <name evidence="2" type="ORF">CRENBAI_009481</name>
</gene>